<accession>A0AA86VCL1</accession>
<sequence length="699" mass="79876">MTLNLIHHKPFSSFSSIFCLHTSTSLFTQTLSKPFFLLQSKTSLSSLWLCASPSNAPHSSTTPISLPYFHEEEEEDIEDEEGHDPDDPNYNFSDTDAWVSFQDPQDEEKLYIEENPLTSWHLDEEPEMSLGNEEMGCCQKRELPEAKGVVGEIIQLARNLPQNLTLEKALVRYEGRVNDKECWEVLEILGEEHLLVCCVCFFQWMRLQEPSLVTPKACAVLFPLLGKGGMGDELMDFFRNLSSSKEFRDVYVYNATISGLLYGGRYEDAWKVYESMETENIHPDHVTCSIMITVMRELGHSAKDAWQFFEKMNRKGVRWSEEVLGALIKSFCAEGLLRVALVIQTEMEKKGVSSNVNVYNTMMEAYCKSNHVEAVEGLFVEMKAKGIKPIIATFNILMHAYSIRMQPKIVEKLLAEMQDVGLKPNAESYTCLISAYGKQKTLSDLAATDAFLRMKEAGIKPTSHSYTALIHAYSVNGLHEKAYMAFENMKMEGIKPSIETYNTLLDVLRRAGEAQTLMEIWKLMKSEKVKATQTTFNILVDGFAKQGLYMEARDIIYEFGNFGMQPTVVTYNMLMNAYAKGGQHSKLPQLFKEMAVLRLQPDSVTYSTMIFAFVRVHDFNRALFFHKHMVKNRQMMDGSTYQTLLAILEAKAARKNKDWRALLGMVKSKMGVKVRRQKDEFWKHKKRHVRKSSSDASVQ</sequence>
<keyword evidence="2" id="KW-0677">Repeat</keyword>
<dbReference type="InterPro" id="IPR011990">
    <property type="entry name" value="TPR-like_helical_dom_sf"/>
</dbReference>
<feature type="repeat" description="PPR" evidence="3">
    <location>
        <begin position="284"/>
        <end position="319"/>
    </location>
</feature>
<organism evidence="4 5">
    <name type="scientific">Sphenostylis stenocarpa</name>
    <dbReference type="NCBI Taxonomy" id="92480"/>
    <lineage>
        <taxon>Eukaryota</taxon>
        <taxon>Viridiplantae</taxon>
        <taxon>Streptophyta</taxon>
        <taxon>Embryophyta</taxon>
        <taxon>Tracheophyta</taxon>
        <taxon>Spermatophyta</taxon>
        <taxon>Magnoliopsida</taxon>
        <taxon>eudicotyledons</taxon>
        <taxon>Gunneridae</taxon>
        <taxon>Pentapetalae</taxon>
        <taxon>rosids</taxon>
        <taxon>fabids</taxon>
        <taxon>Fabales</taxon>
        <taxon>Fabaceae</taxon>
        <taxon>Papilionoideae</taxon>
        <taxon>50 kb inversion clade</taxon>
        <taxon>NPAAA clade</taxon>
        <taxon>indigoferoid/millettioid clade</taxon>
        <taxon>Phaseoleae</taxon>
        <taxon>Sphenostylis</taxon>
    </lineage>
</organism>
<evidence type="ECO:0000256" key="2">
    <source>
        <dbReference type="ARBA" id="ARBA00022737"/>
    </source>
</evidence>
<name>A0AA86VCL1_9FABA</name>
<dbReference type="PANTHER" id="PTHR47447:SF23">
    <property type="entry name" value="PENTACOTRIPEPTIDE-REPEAT REGION OF PRORP DOMAIN-CONTAINING PROTEIN"/>
    <property type="match status" value="1"/>
</dbReference>
<protein>
    <recommendedName>
        <fullName evidence="6">Pentatricopeptide repeat-containing protein</fullName>
    </recommendedName>
</protein>
<feature type="repeat" description="PPR" evidence="3">
    <location>
        <begin position="567"/>
        <end position="601"/>
    </location>
</feature>
<gene>
    <name evidence="4" type="ORF">AYBTSS11_LOCUS5523</name>
</gene>
<keyword evidence="5" id="KW-1185">Reference proteome</keyword>
<dbReference type="Gramene" id="rna-AYBTSS11_LOCUS5523">
    <property type="protein sequence ID" value="CAJ1931913.1"/>
    <property type="gene ID" value="gene-AYBTSS11_LOCUS5523"/>
</dbReference>
<dbReference type="AlphaFoldDB" id="A0AA86VCL1"/>
<feature type="repeat" description="PPR" evidence="3">
    <location>
        <begin position="462"/>
        <end position="496"/>
    </location>
</feature>
<evidence type="ECO:0008006" key="6">
    <source>
        <dbReference type="Google" id="ProtNLM"/>
    </source>
</evidence>
<feature type="repeat" description="PPR" evidence="3">
    <location>
        <begin position="497"/>
        <end position="531"/>
    </location>
</feature>
<dbReference type="PANTHER" id="PTHR47447">
    <property type="entry name" value="OS03G0856100 PROTEIN"/>
    <property type="match status" value="1"/>
</dbReference>
<dbReference type="Gene3D" id="1.25.40.10">
    <property type="entry name" value="Tetratricopeptide repeat domain"/>
    <property type="match status" value="4"/>
</dbReference>
<feature type="repeat" description="PPR" evidence="3">
    <location>
        <begin position="602"/>
        <end position="636"/>
    </location>
</feature>
<dbReference type="InterPro" id="IPR002885">
    <property type="entry name" value="PPR_rpt"/>
</dbReference>
<evidence type="ECO:0000313" key="4">
    <source>
        <dbReference type="EMBL" id="CAJ1931913.1"/>
    </source>
</evidence>
<reference evidence="4" key="1">
    <citation type="submission" date="2023-10" db="EMBL/GenBank/DDBJ databases">
        <authorList>
            <person name="Domelevo Entfellner J.-B."/>
        </authorList>
    </citation>
    <scope>NUCLEOTIDE SEQUENCE</scope>
</reference>
<dbReference type="Pfam" id="PF13041">
    <property type="entry name" value="PPR_2"/>
    <property type="match status" value="4"/>
</dbReference>
<feature type="repeat" description="PPR" evidence="3">
    <location>
        <begin position="425"/>
        <end position="461"/>
    </location>
</feature>
<evidence type="ECO:0000256" key="3">
    <source>
        <dbReference type="PROSITE-ProRule" id="PRU00708"/>
    </source>
</evidence>
<dbReference type="NCBIfam" id="TIGR00756">
    <property type="entry name" value="PPR"/>
    <property type="match status" value="7"/>
</dbReference>
<proteinExistence type="inferred from homology"/>
<evidence type="ECO:0000313" key="5">
    <source>
        <dbReference type="Proteomes" id="UP001189624"/>
    </source>
</evidence>
<feature type="repeat" description="PPR" evidence="3">
    <location>
        <begin position="532"/>
        <end position="566"/>
    </location>
</feature>
<dbReference type="EMBL" id="OY731399">
    <property type="protein sequence ID" value="CAJ1931913.1"/>
    <property type="molecule type" value="Genomic_DNA"/>
</dbReference>
<comment type="similarity">
    <text evidence="1">Belongs to the PPR family. P subfamily.</text>
</comment>
<feature type="repeat" description="PPR" evidence="3">
    <location>
        <begin position="390"/>
        <end position="424"/>
    </location>
</feature>
<evidence type="ECO:0000256" key="1">
    <source>
        <dbReference type="ARBA" id="ARBA00007626"/>
    </source>
</evidence>
<dbReference type="Proteomes" id="UP001189624">
    <property type="component" value="Chromosome 2"/>
</dbReference>
<dbReference type="PROSITE" id="PS51375">
    <property type="entry name" value="PPR"/>
    <property type="match status" value="10"/>
</dbReference>
<feature type="repeat" description="PPR" evidence="3">
    <location>
        <begin position="249"/>
        <end position="283"/>
    </location>
</feature>
<feature type="repeat" description="PPR" evidence="3">
    <location>
        <begin position="355"/>
        <end position="389"/>
    </location>
</feature>
<dbReference type="Pfam" id="PF01535">
    <property type="entry name" value="PPR"/>
    <property type="match status" value="2"/>
</dbReference>